<evidence type="ECO:0000313" key="6">
    <source>
        <dbReference type="Proteomes" id="UP001374893"/>
    </source>
</evidence>
<keyword evidence="3" id="KW-1133">Transmembrane helix</keyword>
<dbReference type="RefSeq" id="WP_353415601.1">
    <property type="nucleotide sequence ID" value="NZ_BAABRH010000004.1"/>
</dbReference>
<gene>
    <name evidence="5" type="ORF">HAHE_11860</name>
</gene>
<evidence type="ECO:0000256" key="2">
    <source>
        <dbReference type="ARBA" id="ARBA00023157"/>
    </source>
</evidence>
<feature type="transmembrane region" description="Helical" evidence="3">
    <location>
        <begin position="91"/>
        <end position="109"/>
    </location>
</feature>
<dbReference type="Gene3D" id="2.60.120.1440">
    <property type="match status" value="1"/>
</dbReference>
<dbReference type="Pfam" id="PF04773">
    <property type="entry name" value="FecR"/>
    <property type="match status" value="1"/>
</dbReference>
<keyword evidence="3" id="KW-0472">Membrane</keyword>
<reference evidence="5 6" key="1">
    <citation type="submission" date="2021-06" db="EMBL/GenBank/DDBJ databases">
        <title>Complete genome of Haloferula helveola possessing various polysaccharide degrading enzymes.</title>
        <authorList>
            <person name="Takami H."/>
            <person name="Huang C."/>
            <person name="Hamasaki K."/>
        </authorList>
    </citation>
    <scope>NUCLEOTIDE SEQUENCE [LARGE SCALE GENOMIC DNA]</scope>
    <source>
        <strain evidence="5 6">CN-1</strain>
    </source>
</reference>
<evidence type="ECO:0000259" key="4">
    <source>
        <dbReference type="SMART" id="SM00560"/>
    </source>
</evidence>
<dbReference type="Pfam" id="PF13385">
    <property type="entry name" value="Laminin_G_3"/>
    <property type="match status" value="1"/>
</dbReference>
<dbReference type="InterPro" id="IPR012373">
    <property type="entry name" value="Ferrdict_sens_TM"/>
</dbReference>
<keyword evidence="6" id="KW-1185">Reference proteome</keyword>
<sequence>MTGMSPDGDELEARIRALVFEGAARRDELNDLLRSNEKARPIAAKVLFEEAALISELRLHNARHWAAVLEPPNATPARESATSKVRPRRNMFVTLAGLAAAIALAVLWIDRDPQQDAPPIEPTVSNEELPIGVMRLLEGDGLSAQAIPVMKGREIELESERARIDLNSGVVLSLSGPVRMKVEHQRAKLWSGQVVVEVPHDREAFTIETDQGRFTERATVFSVSEEPDQRSELAVLSGQVRAELTTAEGDVLGWRWVKRAEGAIIESDHVGIRVLRATELQHDGPIPPGDAALKVSAAYRAAVDASKPMLLWNFEEPPTNGTLPNPSDPDLAGLIRGECEFMNEAGARSLRLGRGDRSGWIDGNGPWRKQDPEPFTVELWARPDHIQWGHLFQLRVETDKDPLTGAPPRGQVVYFCMEFTDSGVFGATPGNPAVRAVFRSPATERADMLFPGGVNAALTSPDRYAPGRWYHLVARVGTQDITLFINGDVAARQTISRPDHGEQELHLRLGRLFDGKNKSRQFAGGIDEVALYDRALSDEEVLKHYLAASENGD</sequence>
<proteinExistence type="predicted"/>
<dbReference type="InterPro" id="IPR006558">
    <property type="entry name" value="LamG-like"/>
</dbReference>
<dbReference type="SUPFAM" id="SSF49899">
    <property type="entry name" value="Concanavalin A-like lectins/glucanases"/>
    <property type="match status" value="1"/>
</dbReference>
<evidence type="ECO:0000256" key="3">
    <source>
        <dbReference type="SAM" id="Phobius"/>
    </source>
</evidence>
<dbReference type="EMBL" id="AP024702">
    <property type="protein sequence ID" value="BCX47278.1"/>
    <property type="molecule type" value="Genomic_DNA"/>
</dbReference>
<organism evidence="5 6">
    <name type="scientific">Haloferula helveola</name>
    <dbReference type="NCBI Taxonomy" id="490095"/>
    <lineage>
        <taxon>Bacteria</taxon>
        <taxon>Pseudomonadati</taxon>
        <taxon>Verrucomicrobiota</taxon>
        <taxon>Verrucomicrobiia</taxon>
        <taxon>Verrucomicrobiales</taxon>
        <taxon>Verrucomicrobiaceae</taxon>
        <taxon>Haloferula</taxon>
    </lineage>
</organism>
<keyword evidence="2" id="KW-1015">Disulfide bond</keyword>
<protein>
    <recommendedName>
        <fullName evidence="4">LamG-like jellyroll fold domain-containing protein</fullName>
    </recommendedName>
</protein>
<dbReference type="Gene3D" id="2.60.120.200">
    <property type="match status" value="1"/>
</dbReference>
<dbReference type="Proteomes" id="UP001374893">
    <property type="component" value="Chromosome"/>
</dbReference>
<dbReference type="PANTHER" id="PTHR30273:SF2">
    <property type="entry name" value="PROTEIN FECR"/>
    <property type="match status" value="1"/>
</dbReference>
<evidence type="ECO:0000313" key="5">
    <source>
        <dbReference type="EMBL" id="BCX47278.1"/>
    </source>
</evidence>
<dbReference type="SMART" id="SM00560">
    <property type="entry name" value="LamGL"/>
    <property type="match status" value="1"/>
</dbReference>
<feature type="domain" description="LamG-like jellyroll fold" evidence="4">
    <location>
        <begin position="373"/>
        <end position="539"/>
    </location>
</feature>
<dbReference type="PANTHER" id="PTHR30273">
    <property type="entry name" value="PERIPLASMIC SIGNAL SENSOR AND SIGMA FACTOR ACTIVATOR FECR-RELATED"/>
    <property type="match status" value="1"/>
</dbReference>
<evidence type="ECO:0000256" key="1">
    <source>
        <dbReference type="ARBA" id="ARBA00022729"/>
    </source>
</evidence>
<name>A0ABM7R8D4_9BACT</name>
<accession>A0ABM7R8D4</accession>
<dbReference type="InterPro" id="IPR006860">
    <property type="entry name" value="FecR"/>
</dbReference>
<keyword evidence="3" id="KW-0812">Transmembrane</keyword>
<dbReference type="InterPro" id="IPR013320">
    <property type="entry name" value="ConA-like_dom_sf"/>
</dbReference>
<keyword evidence="1" id="KW-0732">Signal</keyword>